<evidence type="ECO:0000256" key="1">
    <source>
        <dbReference type="ARBA" id="ARBA00004141"/>
    </source>
</evidence>
<reference evidence="7" key="1">
    <citation type="journal article" date="2012" name="Science">
        <title>The Paleozoic origin of enzymatic lignin decomposition reconstructed from 31 fungal genomes.</title>
        <authorList>
            <person name="Floudas D."/>
            <person name="Binder M."/>
            <person name="Riley R."/>
            <person name="Barry K."/>
            <person name="Blanchette R.A."/>
            <person name="Henrissat B."/>
            <person name="Martinez A.T."/>
            <person name="Otillar R."/>
            <person name="Spatafora J.W."/>
            <person name="Yadav J.S."/>
            <person name="Aerts A."/>
            <person name="Benoit I."/>
            <person name="Boyd A."/>
            <person name="Carlson A."/>
            <person name="Copeland A."/>
            <person name="Coutinho P.M."/>
            <person name="de Vries R.P."/>
            <person name="Ferreira P."/>
            <person name="Findley K."/>
            <person name="Foster B."/>
            <person name="Gaskell J."/>
            <person name="Glotzer D."/>
            <person name="Gorecki P."/>
            <person name="Heitman J."/>
            <person name="Hesse C."/>
            <person name="Hori C."/>
            <person name="Igarashi K."/>
            <person name="Jurgens J.A."/>
            <person name="Kallen N."/>
            <person name="Kersten P."/>
            <person name="Kohler A."/>
            <person name="Kuees U."/>
            <person name="Kumar T.K.A."/>
            <person name="Kuo A."/>
            <person name="LaButti K."/>
            <person name="Larrondo L.F."/>
            <person name="Lindquist E."/>
            <person name="Ling A."/>
            <person name="Lombard V."/>
            <person name="Lucas S."/>
            <person name="Lundell T."/>
            <person name="Martin R."/>
            <person name="McLaughlin D.J."/>
            <person name="Morgenstern I."/>
            <person name="Morin E."/>
            <person name="Murat C."/>
            <person name="Nagy L.G."/>
            <person name="Nolan M."/>
            <person name="Ohm R.A."/>
            <person name="Patyshakuliyeva A."/>
            <person name="Rokas A."/>
            <person name="Ruiz-Duenas F.J."/>
            <person name="Sabat G."/>
            <person name="Salamov A."/>
            <person name="Samejima M."/>
            <person name="Schmutz J."/>
            <person name="Slot J.C."/>
            <person name="St John F."/>
            <person name="Stenlid J."/>
            <person name="Sun H."/>
            <person name="Sun S."/>
            <person name="Syed K."/>
            <person name="Tsang A."/>
            <person name="Wiebenga A."/>
            <person name="Young D."/>
            <person name="Pisabarro A."/>
            <person name="Eastwood D.C."/>
            <person name="Martin F."/>
            <person name="Cullen D."/>
            <person name="Grigoriev I.V."/>
            <person name="Hibbett D.S."/>
        </authorList>
    </citation>
    <scope>NUCLEOTIDE SEQUENCE [LARGE SCALE GENOMIC DNA]</scope>
    <source>
        <strain evidence="7">RWD-64-598 SS2</strain>
    </source>
</reference>
<dbReference type="OrthoDB" id="434972at2759"/>
<dbReference type="Pfam" id="PF01040">
    <property type="entry name" value="UbiA"/>
    <property type="match status" value="1"/>
</dbReference>
<comment type="subcellular location">
    <subcellularLocation>
        <location evidence="1">Membrane</location>
        <topology evidence="1">Multi-pass membrane protein</topology>
    </subcellularLocation>
</comment>
<evidence type="ECO:0000256" key="5">
    <source>
        <dbReference type="SAM" id="Phobius"/>
    </source>
</evidence>
<name>R7SEG4_CONPW</name>
<feature type="transmembrane region" description="Helical" evidence="5">
    <location>
        <begin position="69"/>
        <end position="90"/>
    </location>
</feature>
<proteinExistence type="predicted"/>
<accession>R7SEG4</accession>
<evidence type="ECO:0000256" key="4">
    <source>
        <dbReference type="ARBA" id="ARBA00023136"/>
    </source>
</evidence>
<dbReference type="PANTHER" id="PTHR42723:SF1">
    <property type="entry name" value="CHLOROPHYLL SYNTHASE, CHLOROPLASTIC"/>
    <property type="match status" value="1"/>
</dbReference>
<dbReference type="KEGG" id="cput:CONPUDRAFT_67066"/>
<feature type="transmembrane region" description="Helical" evidence="5">
    <location>
        <begin position="169"/>
        <end position="187"/>
    </location>
</feature>
<evidence type="ECO:0000256" key="2">
    <source>
        <dbReference type="ARBA" id="ARBA00022692"/>
    </source>
</evidence>
<keyword evidence="4 5" id="KW-0472">Membrane</keyword>
<feature type="transmembrane region" description="Helical" evidence="5">
    <location>
        <begin position="32"/>
        <end position="57"/>
    </location>
</feature>
<organism evidence="6 7">
    <name type="scientific">Coniophora puteana (strain RWD-64-598)</name>
    <name type="common">Brown rot fungus</name>
    <dbReference type="NCBI Taxonomy" id="741705"/>
    <lineage>
        <taxon>Eukaryota</taxon>
        <taxon>Fungi</taxon>
        <taxon>Dikarya</taxon>
        <taxon>Basidiomycota</taxon>
        <taxon>Agaricomycotina</taxon>
        <taxon>Agaricomycetes</taxon>
        <taxon>Agaricomycetidae</taxon>
        <taxon>Boletales</taxon>
        <taxon>Coniophorineae</taxon>
        <taxon>Coniophoraceae</taxon>
        <taxon>Coniophora</taxon>
    </lineage>
</organism>
<keyword evidence="3 5" id="KW-1133">Transmembrane helix</keyword>
<evidence type="ECO:0000256" key="3">
    <source>
        <dbReference type="ARBA" id="ARBA00022989"/>
    </source>
</evidence>
<gene>
    <name evidence="6" type="ORF">CONPUDRAFT_67066</name>
</gene>
<dbReference type="RefSeq" id="XP_007775112.1">
    <property type="nucleotide sequence ID" value="XM_007776922.1"/>
</dbReference>
<keyword evidence="2 5" id="KW-0812">Transmembrane</keyword>
<dbReference type="PANTHER" id="PTHR42723">
    <property type="entry name" value="CHLOROPHYLL SYNTHASE"/>
    <property type="match status" value="1"/>
</dbReference>
<feature type="transmembrane region" description="Helical" evidence="5">
    <location>
        <begin position="102"/>
        <end position="119"/>
    </location>
</feature>
<dbReference type="OMA" id="AVGYASF"/>
<evidence type="ECO:0000313" key="7">
    <source>
        <dbReference type="Proteomes" id="UP000053558"/>
    </source>
</evidence>
<dbReference type="InterPro" id="IPR050475">
    <property type="entry name" value="Prenyltransferase_related"/>
</dbReference>
<dbReference type="AlphaFoldDB" id="R7SEG4"/>
<keyword evidence="7" id="KW-1185">Reference proteome</keyword>
<dbReference type="eggNOG" id="ENOG502SN3D">
    <property type="taxonomic scope" value="Eukaryota"/>
</dbReference>
<dbReference type="InterPro" id="IPR000537">
    <property type="entry name" value="UbiA_prenyltransferase"/>
</dbReference>
<dbReference type="GO" id="GO:0016020">
    <property type="term" value="C:membrane"/>
    <property type="evidence" value="ECO:0007669"/>
    <property type="project" value="UniProtKB-SubCell"/>
</dbReference>
<protein>
    <submittedName>
        <fullName evidence="6">Uncharacterized protein</fullName>
    </submittedName>
</protein>
<dbReference type="EMBL" id="JH711591">
    <property type="protein sequence ID" value="EIW74576.1"/>
    <property type="molecule type" value="Genomic_DNA"/>
</dbReference>
<dbReference type="Proteomes" id="UP000053558">
    <property type="component" value="Unassembled WGS sequence"/>
</dbReference>
<dbReference type="CDD" id="cd13965">
    <property type="entry name" value="PT_UbiA_3"/>
    <property type="match status" value="1"/>
</dbReference>
<dbReference type="GeneID" id="19208545"/>
<evidence type="ECO:0000313" key="6">
    <source>
        <dbReference type="EMBL" id="EIW74576.1"/>
    </source>
</evidence>
<sequence length="212" mass="23971">MNPQEDVLNKPWRPIACGLISLGSARVLRWPVLALCLAYSYILGVFWFSIALVLAFFFNNDLGFDSHWLGRGVWVAYGYAMFDLGAARVACSSYRCLPQERLVGASVAIFAIVFSTIHAQDFRDVEGDTTSGRRTIPIIWPEGSRHYEFWSIFLWSVIICGFLEVGKPVGWPFVCLGMLVGAHLLLLRTTEDDRRSYILYNVSFLTLTKSQD</sequence>
<dbReference type="GO" id="GO:0016765">
    <property type="term" value="F:transferase activity, transferring alkyl or aryl (other than methyl) groups"/>
    <property type="evidence" value="ECO:0007669"/>
    <property type="project" value="InterPro"/>
</dbReference>